<keyword evidence="3" id="KW-1185">Reference proteome</keyword>
<evidence type="ECO:0000313" key="3">
    <source>
        <dbReference type="Proteomes" id="UP000708208"/>
    </source>
</evidence>
<feature type="chain" id="PRO_5035240308" evidence="1">
    <location>
        <begin position="20"/>
        <end position="74"/>
    </location>
</feature>
<keyword evidence="1" id="KW-0732">Signal</keyword>
<reference evidence="2" key="1">
    <citation type="submission" date="2021-06" db="EMBL/GenBank/DDBJ databases">
        <authorList>
            <person name="Hodson N. C."/>
            <person name="Mongue J. A."/>
            <person name="Jaron S. K."/>
        </authorList>
    </citation>
    <scope>NUCLEOTIDE SEQUENCE</scope>
</reference>
<sequence>MILIYQVTLILLIVCVAVATLSNIAGAWPIGSLNAVGPMADIFVDPDAVANYRESRAWSPWTSADSPRYGRVGR</sequence>
<dbReference type="AlphaFoldDB" id="A0A8J2L5K5"/>
<comment type="caution">
    <text evidence="2">The sequence shown here is derived from an EMBL/GenBank/DDBJ whole genome shotgun (WGS) entry which is preliminary data.</text>
</comment>
<feature type="signal peptide" evidence="1">
    <location>
        <begin position="1"/>
        <end position="19"/>
    </location>
</feature>
<name>A0A8J2L5K5_9HEXA</name>
<accession>A0A8J2L5K5</accession>
<gene>
    <name evidence="2" type="ORF">AFUS01_LOCUS26518</name>
</gene>
<proteinExistence type="predicted"/>
<evidence type="ECO:0000256" key="1">
    <source>
        <dbReference type="SAM" id="SignalP"/>
    </source>
</evidence>
<organism evidence="2 3">
    <name type="scientific">Allacma fusca</name>
    <dbReference type="NCBI Taxonomy" id="39272"/>
    <lineage>
        <taxon>Eukaryota</taxon>
        <taxon>Metazoa</taxon>
        <taxon>Ecdysozoa</taxon>
        <taxon>Arthropoda</taxon>
        <taxon>Hexapoda</taxon>
        <taxon>Collembola</taxon>
        <taxon>Symphypleona</taxon>
        <taxon>Sminthuridae</taxon>
        <taxon>Allacma</taxon>
    </lineage>
</organism>
<evidence type="ECO:0000313" key="2">
    <source>
        <dbReference type="EMBL" id="CAG7815869.1"/>
    </source>
</evidence>
<dbReference type="Proteomes" id="UP000708208">
    <property type="component" value="Unassembled WGS sequence"/>
</dbReference>
<dbReference type="EMBL" id="CAJVCH010354792">
    <property type="protein sequence ID" value="CAG7815869.1"/>
    <property type="molecule type" value="Genomic_DNA"/>
</dbReference>
<protein>
    <submittedName>
        <fullName evidence="2">Uncharacterized protein</fullName>
    </submittedName>
</protein>